<accession>A0A4C1XDE4</accession>
<dbReference type="EMBL" id="BGZK01000787">
    <property type="protein sequence ID" value="GBP60444.1"/>
    <property type="molecule type" value="Genomic_DNA"/>
</dbReference>
<sequence>MPLALRFDARAHWAHPRSNEDIYRLIIHITKASAEENSTPLSKITENTRRPRRGRHKRLNADTQDGPARPRSARSDNYHEFPLAPSLSVILNRGKEGRFGHEKSRRVGRGGGAVFTGGECRARHTRSVRRKERSCYVNLYGYRRSERLREVEPWR</sequence>
<feature type="compositionally biased region" description="Polar residues" evidence="1">
    <location>
        <begin position="36"/>
        <end position="45"/>
    </location>
</feature>
<gene>
    <name evidence="2" type="ORF">EVAR_98342_1</name>
</gene>
<protein>
    <submittedName>
        <fullName evidence="2">Uncharacterized protein</fullName>
    </submittedName>
</protein>
<organism evidence="2 3">
    <name type="scientific">Eumeta variegata</name>
    <name type="common">Bagworm moth</name>
    <name type="synonym">Eumeta japonica</name>
    <dbReference type="NCBI Taxonomy" id="151549"/>
    <lineage>
        <taxon>Eukaryota</taxon>
        <taxon>Metazoa</taxon>
        <taxon>Ecdysozoa</taxon>
        <taxon>Arthropoda</taxon>
        <taxon>Hexapoda</taxon>
        <taxon>Insecta</taxon>
        <taxon>Pterygota</taxon>
        <taxon>Neoptera</taxon>
        <taxon>Endopterygota</taxon>
        <taxon>Lepidoptera</taxon>
        <taxon>Glossata</taxon>
        <taxon>Ditrysia</taxon>
        <taxon>Tineoidea</taxon>
        <taxon>Psychidae</taxon>
        <taxon>Oiketicinae</taxon>
        <taxon>Eumeta</taxon>
    </lineage>
</organism>
<evidence type="ECO:0000313" key="2">
    <source>
        <dbReference type="EMBL" id="GBP60444.1"/>
    </source>
</evidence>
<evidence type="ECO:0000256" key="1">
    <source>
        <dbReference type="SAM" id="MobiDB-lite"/>
    </source>
</evidence>
<dbReference type="AlphaFoldDB" id="A0A4C1XDE4"/>
<dbReference type="Proteomes" id="UP000299102">
    <property type="component" value="Unassembled WGS sequence"/>
</dbReference>
<feature type="region of interest" description="Disordered" evidence="1">
    <location>
        <begin position="36"/>
        <end position="79"/>
    </location>
</feature>
<proteinExistence type="predicted"/>
<name>A0A4C1XDE4_EUMVA</name>
<keyword evidence="3" id="KW-1185">Reference proteome</keyword>
<reference evidence="2 3" key="1">
    <citation type="journal article" date="2019" name="Commun. Biol.">
        <title>The bagworm genome reveals a unique fibroin gene that provides high tensile strength.</title>
        <authorList>
            <person name="Kono N."/>
            <person name="Nakamura H."/>
            <person name="Ohtoshi R."/>
            <person name="Tomita M."/>
            <person name="Numata K."/>
            <person name="Arakawa K."/>
        </authorList>
    </citation>
    <scope>NUCLEOTIDE SEQUENCE [LARGE SCALE GENOMIC DNA]</scope>
</reference>
<comment type="caution">
    <text evidence="2">The sequence shown here is derived from an EMBL/GenBank/DDBJ whole genome shotgun (WGS) entry which is preliminary data.</text>
</comment>
<evidence type="ECO:0000313" key="3">
    <source>
        <dbReference type="Proteomes" id="UP000299102"/>
    </source>
</evidence>